<evidence type="ECO:0000256" key="1">
    <source>
        <dbReference type="SAM" id="Phobius"/>
    </source>
</evidence>
<feature type="non-terminal residue" evidence="2">
    <location>
        <position position="1"/>
    </location>
</feature>
<dbReference type="EMBL" id="GEEE01019857">
    <property type="protein sequence ID" value="JAP43368.1"/>
    <property type="molecule type" value="Transcribed_RNA"/>
</dbReference>
<dbReference type="Gene3D" id="1.20.140.150">
    <property type="match status" value="1"/>
</dbReference>
<feature type="transmembrane region" description="Helical" evidence="1">
    <location>
        <begin position="12"/>
        <end position="39"/>
    </location>
</feature>
<organism evidence="2">
    <name type="scientific">Schistocephalus solidus</name>
    <name type="common">Tapeworm</name>
    <dbReference type="NCBI Taxonomy" id="70667"/>
    <lineage>
        <taxon>Eukaryota</taxon>
        <taxon>Metazoa</taxon>
        <taxon>Spiralia</taxon>
        <taxon>Lophotrochozoa</taxon>
        <taxon>Platyhelminthes</taxon>
        <taxon>Cestoda</taxon>
        <taxon>Eucestoda</taxon>
        <taxon>Diphyllobothriidea</taxon>
        <taxon>Diphyllobothriidae</taxon>
        <taxon>Schistocephalus</taxon>
    </lineage>
</organism>
<feature type="transmembrane region" description="Helical" evidence="1">
    <location>
        <begin position="149"/>
        <end position="171"/>
    </location>
</feature>
<keyword evidence="1" id="KW-0472">Membrane</keyword>
<keyword evidence="1" id="KW-0812">Transmembrane</keyword>
<proteinExistence type="predicted"/>
<keyword evidence="1" id="KW-1133">Transmembrane helix</keyword>
<protein>
    <submittedName>
        <fullName evidence="2">Uncharacterized protein</fullName>
    </submittedName>
</protein>
<feature type="transmembrane region" description="Helical" evidence="1">
    <location>
        <begin position="206"/>
        <end position="228"/>
    </location>
</feature>
<feature type="transmembrane region" description="Helical" evidence="1">
    <location>
        <begin position="106"/>
        <end position="128"/>
    </location>
</feature>
<accession>A0A0X3NUW2</accession>
<evidence type="ECO:0000313" key="2">
    <source>
        <dbReference type="EMBL" id="JAP43368.1"/>
    </source>
</evidence>
<gene>
    <name evidence="2" type="ORF">TR133064</name>
</gene>
<dbReference type="AlphaFoldDB" id="A0A0X3NUW2"/>
<name>A0A0X3NUW2_SCHSO</name>
<reference evidence="2" key="1">
    <citation type="submission" date="2016-01" db="EMBL/GenBank/DDBJ databases">
        <title>Reference transcriptome for the parasite Schistocephalus solidus: insights into the molecular evolution of parasitism.</title>
        <authorList>
            <person name="Hebert F.O."/>
            <person name="Grambauer S."/>
            <person name="Barber I."/>
            <person name="Landry C.R."/>
            <person name="Aubin-Horth N."/>
        </authorList>
    </citation>
    <scope>NUCLEOTIDE SEQUENCE</scope>
</reference>
<sequence length="257" mass="27803">ERQTEAIMRGARLLWLALVLLGLLFVLGAITLDIAALVLPKWVRWDLSAASGLSSNSRGLFTSCSGGKCVDVSGIIKEGEQQCTTCNANDANIKYYSIISLRLSSWALHVIALVIEGFTAFGCMFYLAKVRCCTESPSAQKAQTCLSASGFLLWTAAIFATIGNIVFSYGLTTEKIYPGNGLNDVYASQSAAWQSAAVETFDTSIIFTWLSICLAFTASWLWLSAAYVQTPAHVSFNPTVTISQTPLFSTTKSLTRT</sequence>